<protein>
    <submittedName>
        <fullName evidence="4">Uncharacterized protein</fullName>
    </submittedName>
</protein>
<comment type="subcellular location">
    <subcellularLocation>
        <location evidence="1">Cytoplasm</location>
    </subcellularLocation>
</comment>
<dbReference type="AlphaFoldDB" id="A0A1R2CHB1"/>
<dbReference type="InterPro" id="IPR052386">
    <property type="entry name" value="GPSM"/>
</dbReference>
<sequence length="311" mass="36874">MSLPTPRLIQKTRPSLINTDPSINIESYWRQAREASKKVSDFKQALEFSEKVKTEYQKNGDIGGLENCFKFQGNLHFRLNDIKSAIYSYQVLKNLSEQTQNYEIKMYAYKQLGSCYKLVKQYHLALVNFKKLLQLAWAENNTEWELKAYDFIGLAYYYLGELEKSKYYHKRMWEGICEDKNSTVRELSLKALMEKRQRRNSTEDRSKHMRIPISRDHLSHFLNLSDDDEAGLPSPRTGSGVNDHKYLPFYKNLTEKRPKITRKHTLRTTHSNRIRPFMLLSHLSPIESPNNYFYVEQMNTIRVRDMSKKEM</sequence>
<proteinExistence type="predicted"/>
<dbReference type="Proteomes" id="UP000187209">
    <property type="component" value="Unassembled WGS sequence"/>
</dbReference>
<dbReference type="InterPro" id="IPR011990">
    <property type="entry name" value="TPR-like_helical_dom_sf"/>
</dbReference>
<comment type="caution">
    <text evidence="4">The sequence shown here is derived from an EMBL/GenBank/DDBJ whole genome shotgun (WGS) entry which is preliminary data.</text>
</comment>
<dbReference type="Gene3D" id="1.25.40.10">
    <property type="entry name" value="Tetratricopeptide repeat domain"/>
    <property type="match status" value="1"/>
</dbReference>
<organism evidence="4 5">
    <name type="scientific">Stentor coeruleus</name>
    <dbReference type="NCBI Taxonomy" id="5963"/>
    <lineage>
        <taxon>Eukaryota</taxon>
        <taxon>Sar</taxon>
        <taxon>Alveolata</taxon>
        <taxon>Ciliophora</taxon>
        <taxon>Postciliodesmatophora</taxon>
        <taxon>Heterotrichea</taxon>
        <taxon>Heterotrichida</taxon>
        <taxon>Stentoridae</taxon>
        <taxon>Stentor</taxon>
    </lineage>
</organism>
<dbReference type="GO" id="GO:0005092">
    <property type="term" value="F:GDP-dissociation inhibitor activity"/>
    <property type="evidence" value="ECO:0007669"/>
    <property type="project" value="TreeGrafter"/>
</dbReference>
<keyword evidence="3" id="KW-0677">Repeat</keyword>
<evidence type="ECO:0000313" key="4">
    <source>
        <dbReference type="EMBL" id="OMJ88345.1"/>
    </source>
</evidence>
<evidence type="ECO:0000313" key="5">
    <source>
        <dbReference type="Proteomes" id="UP000187209"/>
    </source>
</evidence>
<dbReference type="GO" id="GO:0000132">
    <property type="term" value="P:establishment of mitotic spindle orientation"/>
    <property type="evidence" value="ECO:0007669"/>
    <property type="project" value="TreeGrafter"/>
</dbReference>
<dbReference type="EMBL" id="MPUH01000153">
    <property type="protein sequence ID" value="OMJ88345.1"/>
    <property type="molecule type" value="Genomic_DNA"/>
</dbReference>
<name>A0A1R2CHB1_9CILI</name>
<dbReference type="OrthoDB" id="293758at2759"/>
<keyword evidence="2" id="KW-0963">Cytoplasm</keyword>
<gene>
    <name evidence="4" type="ORF">SteCoe_9760</name>
</gene>
<dbReference type="GO" id="GO:0005938">
    <property type="term" value="C:cell cortex"/>
    <property type="evidence" value="ECO:0007669"/>
    <property type="project" value="TreeGrafter"/>
</dbReference>
<accession>A0A1R2CHB1</accession>
<dbReference type="GO" id="GO:0001965">
    <property type="term" value="F:G-protein alpha-subunit binding"/>
    <property type="evidence" value="ECO:0007669"/>
    <property type="project" value="TreeGrafter"/>
</dbReference>
<evidence type="ECO:0000256" key="1">
    <source>
        <dbReference type="ARBA" id="ARBA00004496"/>
    </source>
</evidence>
<evidence type="ECO:0000256" key="2">
    <source>
        <dbReference type="ARBA" id="ARBA00022490"/>
    </source>
</evidence>
<dbReference type="PANTHER" id="PTHR45954:SF1">
    <property type="entry name" value="LD33695P"/>
    <property type="match status" value="1"/>
</dbReference>
<dbReference type="SUPFAM" id="SSF48452">
    <property type="entry name" value="TPR-like"/>
    <property type="match status" value="1"/>
</dbReference>
<keyword evidence="5" id="KW-1185">Reference proteome</keyword>
<dbReference type="PANTHER" id="PTHR45954">
    <property type="entry name" value="LD33695P"/>
    <property type="match status" value="1"/>
</dbReference>
<reference evidence="4 5" key="1">
    <citation type="submission" date="2016-11" db="EMBL/GenBank/DDBJ databases">
        <title>The macronuclear genome of Stentor coeruleus: a giant cell with tiny introns.</title>
        <authorList>
            <person name="Slabodnick M."/>
            <person name="Ruby J.G."/>
            <person name="Reiff S.B."/>
            <person name="Swart E.C."/>
            <person name="Gosai S."/>
            <person name="Prabakaran S."/>
            <person name="Witkowska E."/>
            <person name="Larue G.E."/>
            <person name="Fisher S."/>
            <person name="Freeman R.M."/>
            <person name="Gunawardena J."/>
            <person name="Chu W."/>
            <person name="Stover N.A."/>
            <person name="Gregory B.D."/>
            <person name="Nowacki M."/>
            <person name="Derisi J."/>
            <person name="Roy S.W."/>
            <person name="Marshall W.F."/>
            <person name="Sood P."/>
        </authorList>
    </citation>
    <scope>NUCLEOTIDE SEQUENCE [LARGE SCALE GENOMIC DNA]</scope>
    <source>
        <strain evidence="4">WM001</strain>
    </source>
</reference>
<evidence type="ECO:0000256" key="3">
    <source>
        <dbReference type="ARBA" id="ARBA00022737"/>
    </source>
</evidence>